<comment type="caution">
    <text evidence="1">The sequence shown here is derived from an EMBL/GenBank/DDBJ whole genome shotgun (WGS) entry which is preliminary data.</text>
</comment>
<feature type="non-terminal residue" evidence="1">
    <location>
        <position position="129"/>
    </location>
</feature>
<evidence type="ECO:0000313" key="1">
    <source>
        <dbReference type="EMBL" id="GAF80868.1"/>
    </source>
</evidence>
<reference evidence="1" key="1">
    <citation type="journal article" date="2014" name="Front. Microbiol.">
        <title>High frequency of phylogenetically diverse reductive dehalogenase-homologous genes in deep subseafloor sedimentary metagenomes.</title>
        <authorList>
            <person name="Kawai M."/>
            <person name="Futagami T."/>
            <person name="Toyoda A."/>
            <person name="Takaki Y."/>
            <person name="Nishi S."/>
            <person name="Hori S."/>
            <person name="Arai W."/>
            <person name="Tsubouchi T."/>
            <person name="Morono Y."/>
            <person name="Uchiyama I."/>
            <person name="Ito T."/>
            <person name="Fujiyama A."/>
            <person name="Inagaki F."/>
            <person name="Takami H."/>
        </authorList>
    </citation>
    <scope>NUCLEOTIDE SEQUENCE</scope>
    <source>
        <strain evidence="1">Expedition CK06-06</strain>
    </source>
</reference>
<organism evidence="1">
    <name type="scientific">marine sediment metagenome</name>
    <dbReference type="NCBI Taxonomy" id="412755"/>
    <lineage>
        <taxon>unclassified sequences</taxon>
        <taxon>metagenomes</taxon>
        <taxon>ecological metagenomes</taxon>
    </lineage>
</organism>
<accession>X0SII5</accession>
<proteinExistence type="predicted"/>
<dbReference type="AlphaFoldDB" id="X0SII5"/>
<name>X0SII5_9ZZZZ</name>
<protein>
    <submittedName>
        <fullName evidence="1">Uncharacterized protein</fullName>
    </submittedName>
</protein>
<sequence length="129" mass="15279">MSTPGRFNKWCEKEPLVCNDEGLIRKSQLHLRNRDFTDYERWIYHLHELVDCEGIEFVAFSNVLLYRQTSLANKIVLTPCFYPETVGMSVTDPIVMLSMKMRERGRYVYDGWIPIDDWNIENVRQAINS</sequence>
<dbReference type="EMBL" id="BARS01003309">
    <property type="protein sequence ID" value="GAF80868.1"/>
    <property type="molecule type" value="Genomic_DNA"/>
</dbReference>
<gene>
    <name evidence="1" type="ORF">S01H1_06403</name>
</gene>